<reference evidence="8" key="2">
    <citation type="journal article" date="2021" name="Microbiome">
        <title>Successional dynamics and alternative stable states in a saline activated sludge microbial community over 9 years.</title>
        <authorList>
            <person name="Wang Y."/>
            <person name="Ye J."/>
            <person name="Ju F."/>
            <person name="Liu L."/>
            <person name="Boyd J.A."/>
            <person name="Deng Y."/>
            <person name="Parks D.H."/>
            <person name="Jiang X."/>
            <person name="Yin X."/>
            <person name="Woodcroft B.J."/>
            <person name="Tyson G.W."/>
            <person name="Hugenholtz P."/>
            <person name="Polz M.F."/>
            <person name="Zhang T."/>
        </authorList>
    </citation>
    <scope>NUCLEOTIDE SEQUENCE</scope>
    <source>
        <strain evidence="8">HKST-UBA12</strain>
    </source>
</reference>
<reference evidence="8" key="1">
    <citation type="submission" date="2020-04" db="EMBL/GenBank/DDBJ databases">
        <authorList>
            <person name="Zhang T."/>
        </authorList>
    </citation>
    <scope>NUCLEOTIDE SEQUENCE</scope>
    <source>
        <strain evidence="8">HKST-UBA12</strain>
    </source>
</reference>
<dbReference type="Gene3D" id="1.10.10.10">
    <property type="entry name" value="Winged helix-like DNA-binding domain superfamily/Winged helix DNA-binding domain"/>
    <property type="match status" value="1"/>
</dbReference>
<name>A0A955KZ65_9BACT</name>
<evidence type="ECO:0000259" key="7">
    <source>
        <dbReference type="PROSITE" id="PS50901"/>
    </source>
</evidence>
<comment type="caution">
    <text evidence="8">The sequence shown here is derived from an EMBL/GenBank/DDBJ whole genome shotgun (WGS) entry which is preliminary data.</text>
</comment>
<dbReference type="Pfam" id="PF09397">
    <property type="entry name" value="FtsK_gamma"/>
    <property type="match status" value="1"/>
</dbReference>
<dbReference type="Pfam" id="PF01580">
    <property type="entry name" value="FtsK_SpoIIIE"/>
    <property type="match status" value="1"/>
</dbReference>
<keyword evidence="4" id="KW-0238">DNA-binding</keyword>
<dbReference type="Pfam" id="PF17854">
    <property type="entry name" value="FtsK_alpha"/>
    <property type="match status" value="1"/>
</dbReference>
<evidence type="ECO:0000256" key="3">
    <source>
        <dbReference type="ARBA" id="ARBA00022840"/>
    </source>
</evidence>
<dbReference type="SMART" id="SM00843">
    <property type="entry name" value="Ftsk_gamma"/>
    <property type="match status" value="1"/>
</dbReference>
<dbReference type="InterPro" id="IPR036390">
    <property type="entry name" value="WH_DNA-bd_sf"/>
</dbReference>
<dbReference type="PANTHER" id="PTHR22683">
    <property type="entry name" value="SPORULATION PROTEIN RELATED"/>
    <property type="match status" value="1"/>
</dbReference>
<keyword evidence="3 5" id="KW-0067">ATP-binding</keyword>
<evidence type="ECO:0000256" key="2">
    <source>
        <dbReference type="ARBA" id="ARBA00022741"/>
    </source>
</evidence>
<dbReference type="InterPro" id="IPR027417">
    <property type="entry name" value="P-loop_NTPase"/>
</dbReference>
<keyword evidence="2 5" id="KW-0547">Nucleotide-binding</keyword>
<dbReference type="InterPro" id="IPR050206">
    <property type="entry name" value="FtsK/SpoIIIE/SftA"/>
</dbReference>
<dbReference type="Gene3D" id="3.30.980.40">
    <property type="match status" value="1"/>
</dbReference>
<evidence type="ECO:0000313" key="8">
    <source>
        <dbReference type="EMBL" id="MCA9378949.1"/>
    </source>
</evidence>
<dbReference type="InterPro" id="IPR018541">
    <property type="entry name" value="Ftsk_gamma"/>
</dbReference>
<protein>
    <submittedName>
        <fullName evidence="8">DNA translocase FtsK</fullName>
    </submittedName>
</protein>
<evidence type="ECO:0000313" key="9">
    <source>
        <dbReference type="Proteomes" id="UP000760819"/>
    </source>
</evidence>
<dbReference type="SUPFAM" id="SSF46785">
    <property type="entry name" value="Winged helix' DNA-binding domain"/>
    <property type="match status" value="1"/>
</dbReference>
<dbReference type="CDD" id="cd01127">
    <property type="entry name" value="TrwB_TraG_TraD_VirD4"/>
    <property type="match status" value="1"/>
</dbReference>
<dbReference type="EMBL" id="JAGQLI010000041">
    <property type="protein sequence ID" value="MCA9378949.1"/>
    <property type="molecule type" value="Genomic_DNA"/>
</dbReference>
<evidence type="ECO:0000256" key="5">
    <source>
        <dbReference type="PROSITE-ProRule" id="PRU00289"/>
    </source>
</evidence>
<feature type="non-terminal residue" evidence="8">
    <location>
        <position position="1"/>
    </location>
</feature>
<comment type="similarity">
    <text evidence="1">Belongs to the FtsK/SpoIIIE/SftA family.</text>
</comment>
<organism evidence="8 9">
    <name type="scientific">Candidatus Dojkabacteria bacterium</name>
    <dbReference type="NCBI Taxonomy" id="2099670"/>
    <lineage>
        <taxon>Bacteria</taxon>
        <taxon>Candidatus Dojkabacteria</taxon>
    </lineage>
</organism>
<dbReference type="Proteomes" id="UP000760819">
    <property type="component" value="Unassembled WGS sequence"/>
</dbReference>
<sequence length="522" mass="57089">RPLPDAISHHPPLPAKSKPDAEVTVNTAEIGEEGLAASELKYPSWRLPPVSLLNPFRKAKASDTDKERNAKIIEKTLLSFNVDAQVVDAYVGPSVVQYALSIPMGVPVSKISRLAENLALALGVDSNAVRIETIPGTTYLGVEVPRGNRDEVKIRELMESDEMRSSKYYLPGPVGKDISGEAIVVDIQKMPHLLIAGATGSGKSIFTNTFIVSLLMNRTPDELRLILVDPKQVELSDYNGIPHLLTPVITDMDKVVNALKWLVTEMERRYNTLSKAQVRNIEGYNQKMGFAAMPYIVIVIDEMADMMMTANRVEAETAIVRLAQKARAVGIHLVLATQRPSVNVITGLIKANIPARVGMSVTSGTDSRVILDSVGAESLMGRGDLLYKAPDKPKSMRLQGSFVSQEEVVRVVDFIKSQVPEVEYAMSILEPPVGPGGEVPNGENLSDDDLFINAIKVVVNYQKGSSSFLQRKLNIGFNRAARLLEEMEENGIVGPSQGSKPREVLITDAEEFINSLRNQPAE</sequence>
<proteinExistence type="inferred from homology"/>
<dbReference type="SUPFAM" id="SSF52540">
    <property type="entry name" value="P-loop containing nucleoside triphosphate hydrolases"/>
    <property type="match status" value="1"/>
</dbReference>
<feature type="domain" description="FtsK" evidence="7">
    <location>
        <begin position="180"/>
        <end position="368"/>
    </location>
</feature>
<evidence type="ECO:0000256" key="1">
    <source>
        <dbReference type="ARBA" id="ARBA00006474"/>
    </source>
</evidence>
<dbReference type="InterPro" id="IPR041027">
    <property type="entry name" value="FtsK_alpha"/>
</dbReference>
<dbReference type="GO" id="GO:0005524">
    <property type="term" value="F:ATP binding"/>
    <property type="evidence" value="ECO:0007669"/>
    <property type="project" value="UniProtKB-UniRule"/>
</dbReference>
<dbReference type="InterPro" id="IPR002543">
    <property type="entry name" value="FtsK_dom"/>
</dbReference>
<dbReference type="AlphaFoldDB" id="A0A955KZ65"/>
<dbReference type="GO" id="GO:0003677">
    <property type="term" value="F:DNA binding"/>
    <property type="evidence" value="ECO:0007669"/>
    <property type="project" value="UniProtKB-KW"/>
</dbReference>
<dbReference type="PROSITE" id="PS50901">
    <property type="entry name" value="FTSK"/>
    <property type="match status" value="1"/>
</dbReference>
<feature type="region of interest" description="Disordered" evidence="6">
    <location>
        <begin position="1"/>
        <end position="22"/>
    </location>
</feature>
<feature type="binding site" evidence="5">
    <location>
        <begin position="197"/>
        <end position="204"/>
    </location>
    <ligand>
        <name>ATP</name>
        <dbReference type="ChEBI" id="CHEBI:30616"/>
    </ligand>
</feature>
<dbReference type="Gene3D" id="3.40.50.300">
    <property type="entry name" value="P-loop containing nucleotide triphosphate hydrolases"/>
    <property type="match status" value="1"/>
</dbReference>
<accession>A0A955KZ65</accession>
<gene>
    <name evidence="8" type="ORF">KC640_00835</name>
</gene>
<evidence type="ECO:0000256" key="6">
    <source>
        <dbReference type="SAM" id="MobiDB-lite"/>
    </source>
</evidence>
<dbReference type="PANTHER" id="PTHR22683:SF41">
    <property type="entry name" value="DNA TRANSLOCASE FTSK"/>
    <property type="match status" value="1"/>
</dbReference>
<dbReference type="InterPro" id="IPR036388">
    <property type="entry name" value="WH-like_DNA-bd_sf"/>
</dbReference>
<evidence type="ECO:0000256" key="4">
    <source>
        <dbReference type="ARBA" id="ARBA00023125"/>
    </source>
</evidence>